<sequence>MVGSEPLGFRNLRFHYGGNFKDVGKHPSKLRCYSGGATIDSKDWDGDEIFLGDLRKEAIKLIPVPEDHDVVFSWFWCKSKDGYINQRLPIQDDIDIITMWENQKPTPGNILHSQTSQVVSSGPEVSQQQHKRANDSSGPETLTSQQHNSSDPETLTSQQHKRAKYAIRGGKAGHVALNVPVRKSSILASPGEVHIESAKFVDLCDDAYDFIDGGYSGLNLDSNVEEENFTPNGESYYDSQEDEDYIVGSDYEGFVNEPVKNSVTTRSKGKPPEIDIDRCDAEEDYESPWEYSGSEEEDDSELREDEIHWAKELLASDKREYTLRRAEERAKLIAEKTKKVQEKGQCAKGKEK</sequence>
<proteinExistence type="predicted"/>
<protein>
    <submittedName>
        <fullName evidence="2">Uncharacterized protein</fullName>
    </submittedName>
</protein>
<feature type="region of interest" description="Disordered" evidence="1">
    <location>
        <begin position="105"/>
        <end position="162"/>
    </location>
</feature>
<evidence type="ECO:0000313" key="3">
    <source>
        <dbReference type="Proteomes" id="UP000554482"/>
    </source>
</evidence>
<name>A0A7J6X612_THATH</name>
<reference evidence="2 3" key="1">
    <citation type="submission" date="2020-06" db="EMBL/GenBank/DDBJ databases">
        <title>Transcriptomic and genomic resources for Thalictrum thalictroides and T. hernandezii: Facilitating candidate gene discovery in an emerging model plant lineage.</title>
        <authorList>
            <person name="Arias T."/>
            <person name="Riano-Pachon D.M."/>
            <person name="Di Stilio V.S."/>
        </authorList>
    </citation>
    <scope>NUCLEOTIDE SEQUENCE [LARGE SCALE GENOMIC DNA]</scope>
    <source>
        <strain evidence="3">cv. WT478/WT964</strain>
        <tissue evidence="2">Leaves</tissue>
    </source>
</reference>
<feature type="compositionally biased region" description="Basic and acidic residues" evidence="1">
    <location>
        <begin position="270"/>
        <end position="279"/>
    </location>
</feature>
<feature type="compositionally biased region" description="Acidic residues" evidence="1">
    <location>
        <begin position="280"/>
        <end position="304"/>
    </location>
</feature>
<organism evidence="2 3">
    <name type="scientific">Thalictrum thalictroides</name>
    <name type="common">Rue-anemone</name>
    <name type="synonym">Anemone thalictroides</name>
    <dbReference type="NCBI Taxonomy" id="46969"/>
    <lineage>
        <taxon>Eukaryota</taxon>
        <taxon>Viridiplantae</taxon>
        <taxon>Streptophyta</taxon>
        <taxon>Embryophyta</taxon>
        <taxon>Tracheophyta</taxon>
        <taxon>Spermatophyta</taxon>
        <taxon>Magnoliopsida</taxon>
        <taxon>Ranunculales</taxon>
        <taxon>Ranunculaceae</taxon>
        <taxon>Thalictroideae</taxon>
        <taxon>Thalictrum</taxon>
    </lineage>
</organism>
<dbReference type="EMBL" id="JABWDY010004337">
    <property type="protein sequence ID" value="KAF5205246.1"/>
    <property type="molecule type" value="Genomic_DNA"/>
</dbReference>
<evidence type="ECO:0000256" key="1">
    <source>
        <dbReference type="SAM" id="MobiDB-lite"/>
    </source>
</evidence>
<accession>A0A7J6X612</accession>
<comment type="caution">
    <text evidence="2">The sequence shown here is derived from an EMBL/GenBank/DDBJ whole genome shotgun (WGS) entry which is preliminary data.</text>
</comment>
<keyword evidence="3" id="KW-1185">Reference proteome</keyword>
<dbReference type="Proteomes" id="UP000554482">
    <property type="component" value="Unassembled WGS sequence"/>
</dbReference>
<evidence type="ECO:0000313" key="2">
    <source>
        <dbReference type="EMBL" id="KAF5205246.1"/>
    </source>
</evidence>
<dbReference type="AlphaFoldDB" id="A0A7J6X612"/>
<feature type="region of interest" description="Disordered" evidence="1">
    <location>
        <begin position="262"/>
        <end position="304"/>
    </location>
</feature>
<feature type="compositionally biased region" description="Polar residues" evidence="1">
    <location>
        <begin position="105"/>
        <end position="128"/>
    </location>
</feature>
<feature type="non-terminal residue" evidence="2">
    <location>
        <position position="1"/>
    </location>
</feature>
<feature type="compositionally biased region" description="Polar residues" evidence="1">
    <location>
        <begin position="135"/>
        <end position="158"/>
    </location>
</feature>
<gene>
    <name evidence="2" type="ORF">FRX31_005167</name>
</gene>